<feature type="active site" description="Nucleophile" evidence="9">
    <location>
        <position position="210"/>
    </location>
</feature>
<keyword evidence="6 9" id="KW-0133">Cell shape</keyword>
<keyword evidence="3" id="KW-0328">Glycosyltransferase</keyword>
<dbReference type="Proteomes" id="UP000308891">
    <property type="component" value="Unassembled WGS sequence"/>
</dbReference>
<feature type="active site" description="Proton donor/acceptor" evidence="9">
    <location>
        <position position="194"/>
    </location>
</feature>
<keyword evidence="7 9" id="KW-0573">Peptidoglycan synthesis</keyword>
<evidence type="ECO:0000259" key="12">
    <source>
        <dbReference type="PROSITE" id="PS52029"/>
    </source>
</evidence>
<evidence type="ECO:0000256" key="7">
    <source>
        <dbReference type="ARBA" id="ARBA00022984"/>
    </source>
</evidence>
<dbReference type="InterPro" id="IPR038063">
    <property type="entry name" value="Transpep_catalytic_dom"/>
</dbReference>
<dbReference type="GO" id="GO:0008360">
    <property type="term" value="P:regulation of cell shape"/>
    <property type="evidence" value="ECO:0007669"/>
    <property type="project" value="UniProtKB-UniRule"/>
</dbReference>
<evidence type="ECO:0000256" key="9">
    <source>
        <dbReference type="PROSITE-ProRule" id="PRU01373"/>
    </source>
</evidence>
<dbReference type="Pfam" id="PF03734">
    <property type="entry name" value="YkuD"/>
    <property type="match status" value="1"/>
</dbReference>
<comment type="similarity">
    <text evidence="2">Belongs to the YkuD family.</text>
</comment>
<gene>
    <name evidence="13" type="ORF">E5K04_07610</name>
</gene>
<feature type="compositionally biased region" description="Basic and acidic residues" evidence="10">
    <location>
        <begin position="329"/>
        <end position="344"/>
    </location>
</feature>
<dbReference type="SUPFAM" id="SSF141523">
    <property type="entry name" value="L,D-transpeptidase catalytic domain-like"/>
    <property type="match status" value="1"/>
</dbReference>
<proteinExistence type="inferred from homology"/>
<dbReference type="PANTHER" id="PTHR30582">
    <property type="entry name" value="L,D-TRANSPEPTIDASE"/>
    <property type="match status" value="1"/>
</dbReference>
<evidence type="ECO:0000256" key="2">
    <source>
        <dbReference type="ARBA" id="ARBA00005992"/>
    </source>
</evidence>
<dbReference type="EMBL" id="STGJ01000007">
    <property type="protein sequence ID" value="TIC83417.1"/>
    <property type="molecule type" value="Genomic_DNA"/>
</dbReference>
<feature type="chain" id="PRO_5020742577" evidence="11">
    <location>
        <begin position="22"/>
        <end position="344"/>
    </location>
</feature>
<evidence type="ECO:0000256" key="11">
    <source>
        <dbReference type="SAM" id="SignalP"/>
    </source>
</evidence>
<dbReference type="InterPro" id="IPR005490">
    <property type="entry name" value="LD_TPept_cat_dom"/>
</dbReference>
<keyword evidence="11" id="KW-0732">Signal</keyword>
<dbReference type="PROSITE" id="PS52029">
    <property type="entry name" value="LD_TPASE"/>
    <property type="match status" value="1"/>
</dbReference>
<dbReference type="RefSeq" id="WP_136552626.1">
    <property type="nucleotide sequence ID" value="NZ_STGJ01000007.1"/>
</dbReference>
<evidence type="ECO:0000256" key="8">
    <source>
        <dbReference type="ARBA" id="ARBA00023316"/>
    </source>
</evidence>
<feature type="signal peptide" evidence="11">
    <location>
        <begin position="1"/>
        <end position="21"/>
    </location>
</feature>
<reference evidence="13 14" key="1">
    <citation type="submission" date="2019-04" db="EMBL/GenBank/DDBJ databases">
        <title>Crenobacter sp. nov.</title>
        <authorList>
            <person name="Shi S."/>
        </authorList>
    </citation>
    <scope>NUCLEOTIDE SEQUENCE [LARGE SCALE GENOMIC DNA]</scope>
    <source>
        <strain evidence="13 14">GY 70310</strain>
    </source>
</reference>
<dbReference type="PANTHER" id="PTHR30582:SF24">
    <property type="entry name" value="L,D-TRANSPEPTIDASE ERFK_SRFK-RELATED"/>
    <property type="match status" value="1"/>
</dbReference>
<evidence type="ECO:0000256" key="5">
    <source>
        <dbReference type="ARBA" id="ARBA00022801"/>
    </source>
</evidence>
<dbReference type="Gene3D" id="2.40.440.10">
    <property type="entry name" value="L,D-transpeptidase catalytic domain-like"/>
    <property type="match status" value="1"/>
</dbReference>
<evidence type="ECO:0000256" key="6">
    <source>
        <dbReference type="ARBA" id="ARBA00022960"/>
    </source>
</evidence>
<dbReference type="GO" id="GO:0071972">
    <property type="term" value="F:peptidoglycan L,D-transpeptidase activity"/>
    <property type="evidence" value="ECO:0007669"/>
    <property type="project" value="TreeGrafter"/>
</dbReference>
<dbReference type="GO" id="GO:0071555">
    <property type="term" value="P:cell wall organization"/>
    <property type="evidence" value="ECO:0007669"/>
    <property type="project" value="UniProtKB-UniRule"/>
</dbReference>
<feature type="region of interest" description="Disordered" evidence="10">
    <location>
        <begin position="321"/>
        <end position="344"/>
    </location>
</feature>
<evidence type="ECO:0000313" key="13">
    <source>
        <dbReference type="EMBL" id="TIC83417.1"/>
    </source>
</evidence>
<keyword evidence="14" id="KW-1185">Reference proteome</keyword>
<dbReference type="GO" id="GO:0018104">
    <property type="term" value="P:peptidoglycan-protein cross-linking"/>
    <property type="evidence" value="ECO:0007669"/>
    <property type="project" value="TreeGrafter"/>
</dbReference>
<dbReference type="OrthoDB" id="9787225at2"/>
<dbReference type="UniPathway" id="UPA00219"/>
<dbReference type="CDD" id="cd16913">
    <property type="entry name" value="YkuD_like"/>
    <property type="match status" value="1"/>
</dbReference>
<dbReference type="AlphaFoldDB" id="A0A4T0UX13"/>
<keyword evidence="5" id="KW-0378">Hydrolase</keyword>
<accession>A0A4T0UX13</accession>
<dbReference type="GO" id="GO:0005576">
    <property type="term" value="C:extracellular region"/>
    <property type="evidence" value="ECO:0007669"/>
    <property type="project" value="TreeGrafter"/>
</dbReference>
<feature type="domain" description="L,D-TPase catalytic" evidence="12">
    <location>
        <begin position="95"/>
        <end position="234"/>
    </location>
</feature>
<name>A0A4T0UX13_9NEIS</name>
<sequence>MSIFFRLLLLGALLCPPVLRAEVFDVPDNGDTVVGAPQRIRVESEGNSLLDLARHFNTGLMEITLANPGVSLWTPHEAPSLLIPSQYILPPKPWRGVVVNIPQRRLFYFLPAKKGERARVVTVPLGIAREGWSTPLGETRLVQAIRDPGWTPPDSIKAEHLEQGDVLPDYVPPGEDNPMGMIAFQTGFKSIFIHGTNKPWGLGTRASHGCLHLYPENAAALLKILPRGTPIRIVNQPLVAGLLDGLPVLASYPLVGEYDEPAPTLDTARELVGQLGEKAEAELDPARVDAVLAQPTVLPTFVSAGAPTDAERVDALPVEPYTLPPYGEDANRARVPERVPADGR</sequence>
<evidence type="ECO:0000256" key="10">
    <source>
        <dbReference type="SAM" id="MobiDB-lite"/>
    </source>
</evidence>
<organism evidence="13 14">
    <name type="scientific">Crenobacter intestini</name>
    <dbReference type="NCBI Taxonomy" id="2563443"/>
    <lineage>
        <taxon>Bacteria</taxon>
        <taxon>Pseudomonadati</taxon>
        <taxon>Pseudomonadota</taxon>
        <taxon>Betaproteobacteria</taxon>
        <taxon>Neisseriales</taxon>
        <taxon>Neisseriaceae</taxon>
        <taxon>Crenobacter</taxon>
    </lineage>
</organism>
<keyword evidence="8 9" id="KW-0961">Cell wall biogenesis/degradation</keyword>
<dbReference type="GO" id="GO:0016757">
    <property type="term" value="F:glycosyltransferase activity"/>
    <property type="evidence" value="ECO:0007669"/>
    <property type="project" value="UniProtKB-KW"/>
</dbReference>
<evidence type="ECO:0000256" key="1">
    <source>
        <dbReference type="ARBA" id="ARBA00004752"/>
    </source>
</evidence>
<keyword evidence="4" id="KW-0808">Transferase</keyword>
<evidence type="ECO:0000256" key="4">
    <source>
        <dbReference type="ARBA" id="ARBA00022679"/>
    </source>
</evidence>
<evidence type="ECO:0000256" key="3">
    <source>
        <dbReference type="ARBA" id="ARBA00022676"/>
    </source>
</evidence>
<protein>
    <submittedName>
        <fullName evidence="13">L,D-transpeptidase</fullName>
    </submittedName>
</protein>
<comment type="pathway">
    <text evidence="1 9">Cell wall biogenesis; peptidoglycan biosynthesis.</text>
</comment>
<evidence type="ECO:0000313" key="14">
    <source>
        <dbReference type="Proteomes" id="UP000308891"/>
    </source>
</evidence>
<comment type="caution">
    <text evidence="13">The sequence shown here is derived from an EMBL/GenBank/DDBJ whole genome shotgun (WGS) entry which is preliminary data.</text>
</comment>
<dbReference type="InterPro" id="IPR050979">
    <property type="entry name" value="LD-transpeptidase"/>
</dbReference>